<feature type="region of interest" description="Disordered" evidence="1">
    <location>
        <begin position="112"/>
        <end position="261"/>
    </location>
</feature>
<feature type="compositionally biased region" description="Polar residues" evidence="1">
    <location>
        <begin position="19"/>
        <end position="32"/>
    </location>
</feature>
<feature type="compositionally biased region" description="Low complexity" evidence="1">
    <location>
        <begin position="112"/>
        <end position="124"/>
    </location>
</feature>
<organism evidence="2 3">
    <name type="scientific">Ambrosiozyma monospora</name>
    <name type="common">Yeast</name>
    <name type="synonym">Endomycopsis monosporus</name>
    <dbReference type="NCBI Taxonomy" id="43982"/>
    <lineage>
        <taxon>Eukaryota</taxon>
        <taxon>Fungi</taxon>
        <taxon>Dikarya</taxon>
        <taxon>Ascomycota</taxon>
        <taxon>Saccharomycotina</taxon>
        <taxon>Pichiomycetes</taxon>
        <taxon>Pichiales</taxon>
        <taxon>Pichiaceae</taxon>
        <taxon>Ambrosiozyma</taxon>
    </lineage>
</organism>
<feature type="compositionally biased region" description="Basic and acidic residues" evidence="1">
    <location>
        <begin position="1"/>
        <end position="16"/>
    </location>
</feature>
<gene>
    <name evidence="2" type="ORF">Amon01_000675300</name>
</gene>
<evidence type="ECO:0000256" key="1">
    <source>
        <dbReference type="SAM" id="MobiDB-lite"/>
    </source>
</evidence>
<feature type="compositionally biased region" description="Polar residues" evidence="1">
    <location>
        <begin position="189"/>
        <end position="203"/>
    </location>
</feature>
<dbReference type="Proteomes" id="UP001165063">
    <property type="component" value="Unassembled WGS sequence"/>
</dbReference>
<reference evidence="2" key="1">
    <citation type="submission" date="2023-04" db="EMBL/GenBank/DDBJ databases">
        <title>Ambrosiozyma monospora NBRC 1965.</title>
        <authorList>
            <person name="Ichikawa N."/>
            <person name="Sato H."/>
            <person name="Tonouchi N."/>
        </authorList>
    </citation>
    <scope>NUCLEOTIDE SEQUENCE</scope>
    <source>
        <strain evidence="2">NBRC 1965</strain>
    </source>
</reference>
<evidence type="ECO:0000313" key="2">
    <source>
        <dbReference type="EMBL" id="GMG44547.1"/>
    </source>
</evidence>
<dbReference type="EMBL" id="BSXU01004482">
    <property type="protein sequence ID" value="GMG44547.1"/>
    <property type="molecule type" value="Genomic_DNA"/>
</dbReference>
<comment type="caution">
    <text evidence="2">The sequence shown here is derived from an EMBL/GenBank/DDBJ whole genome shotgun (WGS) entry which is preliminary data.</text>
</comment>
<evidence type="ECO:0000313" key="3">
    <source>
        <dbReference type="Proteomes" id="UP001165063"/>
    </source>
</evidence>
<sequence length="261" mass="28750">MQLFFRHGDNASHGDGNDNDVQTSSQSLTTPIPGNRLLTPEEMRQEEEDFINAMPPSPNYSSEALPGELSIPHHMAIDPVTLNESTPDEPPPEYTPVAADVANVIMRPFFSQTGGTTVSGTSTQHYNPPPPPRRTSTGTAPNVNLYQRPTGRPPNRITHVPPSRYQRPSHPPPQQQQQQAPPPNRYQYTGPTRMSHPSASLGNGPTRFSGRPNNMFPGNSPNYRGQVRHEIRAPLFVPSSDGSSPAPMTPERPPRLPNRRP</sequence>
<proteinExistence type="predicted"/>
<accession>A0A9W6YXD4</accession>
<protein>
    <submittedName>
        <fullName evidence="2">Unnamed protein product</fullName>
    </submittedName>
</protein>
<feature type="region of interest" description="Disordered" evidence="1">
    <location>
        <begin position="1"/>
        <end position="38"/>
    </location>
</feature>
<feature type="compositionally biased region" description="Pro residues" evidence="1">
    <location>
        <begin position="169"/>
        <end position="184"/>
    </location>
</feature>
<dbReference type="AlphaFoldDB" id="A0A9W6YXD4"/>
<dbReference type="OrthoDB" id="3995924at2759"/>
<feature type="compositionally biased region" description="Polar residues" evidence="1">
    <location>
        <begin position="135"/>
        <end position="147"/>
    </location>
</feature>
<keyword evidence="3" id="KW-1185">Reference proteome</keyword>
<name>A0A9W6YXD4_AMBMO</name>